<feature type="domain" description="HTH marR-type" evidence="4">
    <location>
        <begin position="3"/>
        <end position="135"/>
    </location>
</feature>
<sequence>MTAPSIGYLLWDVMRLVRKQYQSEAGANCLTIAQAKALSHIARCQGVKQVELAELLEIKPMSLVRVIDSLVEEGLVERRPDPKDRRAHQIYLLPAADAQLVKIKSVSNQIWDEALQGLTAQHREQFISTLEHIHSNLSK</sequence>
<dbReference type="SMART" id="SM00347">
    <property type="entry name" value="HTH_MARR"/>
    <property type="match status" value="1"/>
</dbReference>
<evidence type="ECO:0000313" key="6">
    <source>
        <dbReference type="EMBL" id="SUP24055.1"/>
    </source>
</evidence>
<dbReference type="Proteomes" id="UP000057088">
    <property type="component" value="Chromosome 2"/>
</dbReference>
<dbReference type="EMBL" id="UHIP01000001">
    <property type="protein sequence ID" value="SUP24055.1"/>
    <property type="molecule type" value="Genomic_DNA"/>
</dbReference>
<evidence type="ECO:0000313" key="5">
    <source>
        <dbReference type="EMBL" id="AMF94409.1"/>
    </source>
</evidence>
<reference evidence="6 8" key="3">
    <citation type="submission" date="2018-06" db="EMBL/GenBank/DDBJ databases">
        <authorList>
            <consortium name="Pathogen Informatics"/>
            <person name="Doyle S."/>
        </authorList>
    </citation>
    <scope>NUCLEOTIDE SEQUENCE [LARGE SCALE GENOMIC DNA]</scope>
    <source>
        <strain evidence="6 8">NCTC11327</strain>
    </source>
</reference>
<evidence type="ECO:0000313" key="8">
    <source>
        <dbReference type="Proteomes" id="UP000254626"/>
    </source>
</evidence>
<dbReference type="AlphaFoldDB" id="A0AAX2LP10"/>
<dbReference type="Gene3D" id="1.10.10.10">
    <property type="entry name" value="Winged helix-like DNA-binding domain superfamily/Winged helix DNA-binding domain"/>
    <property type="match status" value="1"/>
</dbReference>
<dbReference type="GO" id="GO:0003700">
    <property type="term" value="F:DNA-binding transcription factor activity"/>
    <property type="evidence" value="ECO:0007669"/>
    <property type="project" value="InterPro"/>
</dbReference>
<evidence type="ECO:0000256" key="1">
    <source>
        <dbReference type="ARBA" id="ARBA00023015"/>
    </source>
</evidence>
<dbReference type="Proteomes" id="UP000254626">
    <property type="component" value="Unassembled WGS sequence"/>
</dbReference>
<evidence type="ECO:0000256" key="3">
    <source>
        <dbReference type="ARBA" id="ARBA00023163"/>
    </source>
</evidence>
<proteinExistence type="predicted"/>
<reference evidence="5" key="2">
    <citation type="submission" date="2018-01" db="EMBL/GenBank/DDBJ databases">
        <title>FDA dAtabase for Regulatory Grade micrObial Sequences (FDA-ARGOS): Supporting development and validation of Infectious Disease Dx tests.</title>
        <authorList>
            <person name="Hoffmann M."/>
            <person name="Allard M."/>
            <person name="Evans P."/>
            <person name="Brown E."/>
            <person name="Tallon L."/>
            <person name="Sadzewicz L."/>
            <person name="Sengamalay N."/>
            <person name="Ott S."/>
            <person name="Godinez A."/>
            <person name="Nagaraj S."/>
            <person name="Vyas G."/>
            <person name="Aluvathingal J."/>
            <person name="Nadendla S."/>
            <person name="Geyer C."/>
            <person name="Sichtig H."/>
        </authorList>
    </citation>
    <scope>NUCLEOTIDE SEQUENCE</scope>
    <source>
        <strain evidence="5">ATCC 33809</strain>
    </source>
</reference>
<keyword evidence="1" id="KW-0805">Transcription regulation</keyword>
<dbReference type="InterPro" id="IPR036388">
    <property type="entry name" value="WH-like_DNA-bd_sf"/>
</dbReference>
<keyword evidence="2" id="KW-0238">DNA-binding</keyword>
<dbReference type="PRINTS" id="PR00598">
    <property type="entry name" value="HTHMARR"/>
</dbReference>
<dbReference type="RefSeq" id="WP_061056487.1">
    <property type="nucleotide sequence ID" value="NZ_CABLBX010000001.1"/>
</dbReference>
<protein>
    <submittedName>
        <fullName evidence="6">MarR family transcriptional regulator</fullName>
    </submittedName>
</protein>
<evidence type="ECO:0000259" key="4">
    <source>
        <dbReference type="PROSITE" id="PS50995"/>
    </source>
</evidence>
<dbReference type="Pfam" id="PF01047">
    <property type="entry name" value="MarR"/>
    <property type="match status" value="1"/>
</dbReference>
<keyword evidence="7" id="KW-1185">Reference proteome</keyword>
<keyword evidence="3" id="KW-0804">Transcription</keyword>
<dbReference type="PANTHER" id="PTHR33164:SF64">
    <property type="entry name" value="TRANSCRIPTIONAL REGULATOR SLYA"/>
    <property type="match status" value="1"/>
</dbReference>
<dbReference type="SUPFAM" id="SSF46785">
    <property type="entry name" value="Winged helix' DNA-binding domain"/>
    <property type="match status" value="1"/>
</dbReference>
<organism evidence="6 8">
    <name type="scientific">Vibrio fluvialis</name>
    <dbReference type="NCBI Taxonomy" id="676"/>
    <lineage>
        <taxon>Bacteria</taxon>
        <taxon>Pseudomonadati</taxon>
        <taxon>Pseudomonadota</taxon>
        <taxon>Gammaproteobacteria</taxon>
        <taxon>Vibrionales</taxon>
        <taxon>Vibrionaceae</taxon>
        <taxon>Vibrio</taxon>
    </lineage>
</organism>
<accession>A0AAX2LP10</accession>
<dbReference type="InterPro" id="IPR036390">
    <property type="entry name" value="WH_DNA-bd_sf"/>
</dbReference>
<dbReference type="InterPro" id="IPR039422">
    <property type="entry name" value="MarR/SlyA-like"/>
</dbReference>
<evidence type="ECO:0000256" key="2">
    <source>
        <dbReference type="ARBA" id="ARBA00023125"/>
    </source>
</evidence>
<dbReference type="EMBL" id="CP014035">
    <property type="protein sequence ID" value="AMF94409.1"/>
    <property type="molecule type" value="Genomic_DNA"/>
</dbReference>
<dbReference type="InterPro" id="IPR000835">
    <property type="entry name" value="HTH_MarR-typ"/>
</dbReference>
<dbReference type="GO" id="GO:0006950">
    <property type="term" value="P:response to stress"/>
    <property type="evidence" value="ECO:0007669"/>
    <property type="project" value="TreeGrafter"/>
</dbReference>
<dbReference type="PROSITE" id="PS50995">
    <property type="entry name" value="HTH_MARR_2"/>
    <property type="match status" value="1"/>
</dbReference>
<evidence type="ECO:0000313" key="7">
    <source>
        <dbReference type="Proteomes" id="UP000057088"/>
    </source>
</evidence>
<dbReference type="KEGG" id="vfl:AL536_13090"/>
<name>A0AAX2LP10_VIBFL</name>
<dbReference type="GeneID" id="29386792"/>
<gene>
    <name evidence="6" type="primary">slyA_1</name>
    <name evidence="5" type="ORF">AL536_13090</name>
    <name evidence="6" type="ORF">NCTC11327_01358</name>
</gene>
<dbReference type="GO" id="GO:0003677">
    <property type="term" value="F:DNA binding"/>
    <property type="evidence" value="ECO:0007669"/>
    <property type="project" value="UniProtKB-KW"/>
</dbReference>
<dbReference type="PANTHER" id="PTHR33164">
    <property type="entry name" value="TRANSCRIPTIONAL REGULATOR, MARR FAMILY"/>
    <property type="match status" value="1"/>
</dbReference>
<reference evidence="7" key="1">
    <citation type="submission" date="2015-12" db="EMBL/GenBank/DDBJ databases">
        <title>FDA dAtabase for Regulatory Grade micrObial Sequences (FDA-ARGOS): Supporting development and validation of Infectious Disease Dx tests.</title>
        <authorList>
            <person name="Hoffmann M."/>
            <person name="Allard M."/>
            <person name="Evans P."/>
            <person name="Brown E."/>
            <person name="Tallon L.J."/>
            <person name="Sadzewicz L."/>
            <person name="Sengamalay N."/>
            <person name="Ott S."/>
            <person name="Godinez A."/>
            <person name="Nagaraj S."/>
            <person name="Vyas G."/>
            <person name="Aluvathingal J."/>
            <person name="Nadendla S."/>
            <person name="Geyer C."/>
            <person name="Sichtig H."/>
        </authorList>
    </citation>
    <scope>NUCLEOTIDE SEQUENCE [LARGE SCALE GENOMIC DNA]</scope>
    <source>
        <strain evidence="7">ATCC 33809</strain>
    </source>
</reference>